<protein>
    <recommendedName>
        <fullName evidence="4">Wingless</fullName>
    </recommendedName>
</protein>
<keyword evidence="3" id="KW-1185">Reference proteome</keyword>
<organism evidence="2 3">
    <name type="scientific">Caerostris extrusa</name>
    <name type="common">Bark spider</name>
    <name type="synonym">Caerostris bankana</name>
    <dbReference type="NCBI Taxonomy" id="172846"/>
    <lineage>
        <taxon>Eukaryota</taxon>
        <taxon>Metazoa</taxon>
        <taxon>Ecdysozoa</taxon>
        <taxon>Arthropoda</taxon>
        <taxon>Chelicerata</taxon>
        <taxon>Arachnida</taxon>
        <taxon>Araneae</taxon>
        <taxon>Araneomorphae</taxon>
        <taxon>Entelegynae</taxon>
        <taxon>Araneoidea</taxon>
        <taxon>Araneidae</taxon>
        <taxon>Caerostris</taxon>
    </lineage>
</organism>
<name>A0AAV4U799_CAEEX</name>
<evidence type="ECO:0000313" key="2">
    <source>
        <dbReference type="EMBL" id="GIY53643.1"/>
    </source>
</evidence>
<dbReference type="AlphaFoldDB" id="A0AAV4U799"/>
<feature type="compositionally biased region" description="Basic and acidic residues" evidence="1">
    <location>
        <begin position="83"/>
        <end position="94"/>
    </location>
</feature>
<feature type="compositionally biased region" description="Basic and acidic residues" evidence="1">
    <location>
        <begin position="56"/>
        <end position="70"/>
    </location>
</feature>
<evidence type="ECO:0008006" key="4">
    <source>
        <dbReference type="Google" id="ProtNLM"/>
    </source>
</evidence>
<evidence type="ECO:0000313" key="3">
    <source>
        <dbReference type="Proteomes" id="UP001054945"/>
    </source>
</evidence>
<comment type="caution">
    <text evidence="2">The sequence shown here is derived from an EMBL/GenBank/DDBJ whole genome shotgun (WGS) entry which is preliminary data.</text>
</comment>
<evidence type="ECO:0000256" key="1">
    <source>
        <dbReference type="SAM" id="MobiDB-lite"/>
    </source>
</evidence>
<feature type="non-terminal residue" evidence="2">
    <location>
        <position position="1"/>
    </location>
</feature>
<dbReference type="EMBL" id="BPLR01012387">
    <property type="protein sequence ID" value="GIY53643.1"/>
    <property type="molecule type" value="Genomic_DNA"/>
</dbReference>
<dbReference type="Proteomes" id="UP001054945">
    <property type="component" value="Unassembled WGS sequence"/>
</dbReference>
<reference evidence="2 3" key="1">
    <citation type="submission" date="2021-06" db="EMBL/GenBank/DDBJ databases">
        <title>Caerostris extrusa draft genome.</title>
        <authorList>
            <person name="Kono N."/>
            <person name="Arakawa K."/>
        </authorList>
    </citation>
    <scope>NUCLEOTIDE SEQUENCE [LARGE SCALE GENOMIC DNA]</scope>
</reference>
<sequence>RSVIRFCHSICRADKRRQPAPGGERDFGHHLPAQVERCHLQVFGPGTLQPQGHQSPGDHRGSEAVREVLHPEPPQGPAQGHQEQAEDRLRRRESIQAQHKPGKGVRQLPAFQGFQYGETADSE</sequence>
<gene>
    <name evidence="2" type="ORF">CEXT_497591</name>
</gene>
<proteinExistence type="predicted"/>
<accession>A0AAV4U799</accession>
<feature type="region of interest" description="Disordered" evidence="1">
    <location>
        <begin position="43"/>
        <end position="123"/>
    </location>
</feature>